<dbReference type="InterPro" id="IPR009057">
    <property type="entry name" value="Homeodomain-like_sf"/>
</dbReference>
<organism evidence="4 5">
    <name type="scientific">Camelliibacillus cellulosilyticus</name>
    <dbReference type="NCBI Taxonomy" id="2174486"/>
    <lineage>
        <taxon>Bacteria</taxon>
        <taxon>Bacillati</taxon>
        <taxon>Bacillota</taxon>
        <taxon>Bacilli</taxon>
        <taxon>Bacillales</taxon>
        <taxon>Sporolactobacillaceae</taxon>
        <taxon>Camelliibacillus</taxon>
    </lineage>
</organism>
<dbReference type="Proteomes" id="UP001596022">
    <property type="component" value="Unassembled WGS sequence"/>
</dbReference>
<evidence type="ECO:0000313" key="5">
    <source>
        <dbReference type="Proteomes" id="UP001596022"/>
    </source>
</evidence>
<comment type="caution">
    <text evidence="4">The sequence shown here is derived from an EMBL/GenBank/DDBJ whole genome shotgun (WGS) entry which is preliminary data.</text>
</comment>
<dbReference type="Gene3D" id="1.10.357.10">
    <property type="entry name" value="Tetracycline Repressor, domain 2"/>
    <property type="match status" value="1"/>
</dbReference>
<accession>A0ABV9GQV2</accession>
<dbReference type="PROSITE" id="PS50977">
    <property type="entry name" value="HTH_TETR_2"/>
    <property type="match status" value="1"/>
</dbReference>
<sequence length="221" mass="26185">MTRCHFFWGIGGILIPTPTFFRLSIDKQAILIEAAKKEFSRVPLHDASIANIIKDADIPRGSFYQYFEGKDDLYYYLLSELTQKNYDRFIANLKANNGDIFKAFIDSYQFIIKEHRKHEHQDFFKNTFSNMNYKLEKTLAYHVYEENQRKQYLAMIQLINTDQLNVKDDQDLHHILKIIMAITFHNLVQVFAKDLPDEKAFNDYTQEIELLKKGLCKETHD</sequence>
<keyword evidence="5" id="KW-1185">Reference proteome</keyword>
<evidence type="ECO:0000256" key="2">
    <source>
        <dbReference type="PROSITE-ProRule" id="PRU00335"/>
    </source>
</evidence>
<dbReference type="Pfam" id="PF17924">
    <property type="entry name" value="TetR_C_19"/>
    <property type="match status" value="1"/>
</dbReference>
<dbReference type="EMBL" id="JBHSFW010000021">
    <property type="protein sequence ID" value="MFC4620402.1"/>
    <property type="molecule type" value="Genomic_DNA"/>
</dbReference>
<dbReference type="Pfam" id="PF00440">
    <property type="entry name" value="TetR_N"/>
    <property type="match status" value="1"/>
</dbReference>
<evidence type="ECO:0000313" key="4">
    <source>
        <dbReference type="EMBL" id="MFC4620402.1"/>
    </source>
</evidence>
<proteinExistence type="predicted"/>
<name>A0ABV9GQV2_9BACL</name>
<protein>
    <submittedName>
        <fullName evidence="4">TetR/AcrR family transcriptional regulator</fullName>
    </submittedName>
</protein>
<dbReference type="InterPro" id="IPR001647">
    <property type="entry name" value="HTH_TetR"/>
</dbReference>
<evidence type="ECO:0000256" key="1">
    <source>
        <dbReference type="ARBA" id="ARBA00023125"/>
    </source>
</evidence>
<feature type="domain" description="HTH tetR-type" evidence="3">
    <location>
        <begin position="25"/>
        <end position="85"/>
    </location>
</feature>
<dbReference type="SUPFAM" id="SSF46689">
    <property type="entry name" value="Homeodomain-like"/>
    <property type="match status" value="1"/>
</dbReference>
<gene>
    <name evidence="4" type="ORF">ACFO4N_17010</name>
</gene>
<evidence type="ECO:0000259" key="3">
    <source>
        <dbReference type="PROSITE" id="PS50977"/>
    </source>
</evidence>
<reference evidence="5" key="1">
    <citation type="journal article" date="2019" name="Int. J. Syst. Evol. Microbiol.">
        <title>The Global Catalogue of Microorganisms (GCM) 10K type strain sequencing project: providing services to taxonomists for standard genome sequencing and annotation.</title>
        <authorList>
            <consortium name="The Broad Institute Genomics Platform"/>
            <consortium name="The Broad Institute Genome Sequencing Center for Infectious Disease"/>
            <person name="Wu L."/>
            <person name="Ma J."/>
        </authorList>
    </citation>
    <scope>NUCLEOTIDE SEQUENCE [LARGE SCALE GENOMIC DNA]</scope>
    <source>
        <strain evidence="5">CGMCC 1.16306</strain>
    </source>
</reference>
<keyword evidence="1 2" id="KW-0238">DNA-binding</keyword>
<feature type="DNA-binding region" description="H-T-H motif" evidence="2">
    <location>
        <begin position="48"/>
        <end position="67"/>
    </location>
</feature>